<organism evidence="2 3">
    <name type="scientific">Cristinia sonorae</name>
    <dbReference type="NCBI Taxonomy" id="1940300"/>
    <lineage>
        <taxon>Eukaryota</taxon>
        <taxon>Fungi</taxon>
        <taxon>Dikarya</taxon>
        <taxon>Basidiomycota</taxon>
        <taxon>Agaricomycotina</taxon>
        <taxon>Agaricomycetes</taxon>
        <taxon>Agaricomycetidae</taxon>
        <taxon>Agaricales</taxon>
        <taxon>Pleurotineae</taxon>
        <taxon>Stephanosporaceae</taxon>
        <taxon>Cristinia</taxon>
    </lineage>
</organism>
<feature type="region of interest" description="Disordered" evidence="1">
    <location>
        <begin position="96"/>
        <end position="232"/>
    </location>
</feature>
<dbReference type="Proteomes" id="UP000813824">
    <property type="component" value="Unassembled WGS sequence"/>
</dbReference>
<reference evidence="2" key="1">
    <citation type="journal article" date="2021" name="New Phytol.">
        <title>Evolutionary innovations through gain and loss of genes in the ectomycorrhizal Boletales.</title>
        <authorList>
            <person name="Wu G."/>
            <person name="Miyauchi S."/>
            <person name="Morin E."/>
            <person name="Kuo A."/>
            <person name="Drula E."/>
            <person name="Varga T."/>
            <person name="Kohler A."/>
            <person name="Feng B."/>
            <person name="Cao Y."/>
            <person name="Lipzen A."/>
            <person name="Daum C."/>
            <person name="Hundley H."/>
            <person name="Pangilinan J."/>
            <person name="Johnson J."/>
            <person name="Barry K."/>
            <person name="LaButti K."/>
            <person name="Ng V."/>
            <person name="Ahrendt S."/>
            <person name="Min B."/>
            <person name="Choi I.G."/>
            <person name="Park H."/>
            <person name="Plett J.M."/>
            <person name="Magnuson J."/>
            <person name="Spatafora J.W."/>
            <person name="Nagy L.G."/>
            <person name="Henrissat B."/>
            <person name="Grigoriev I.V."/>
            <person name="Yang Z.L."/>
            <person name="Xu J."/>
            <person name="Martin F.M."/>
        </authorList>
    </citation>
    <scope>NUCLEOTIDE SEQUENCE</scope>
    <source>
        <strain evidence="2">KKN 215</strain>
    </source>
</reference>
<gene>
    <name evidence="2" type="ORF">BXZ70DRAFT_748012</name>
</gene>
<feature type="compositionally biased region" description="Basic and acidic residues" evidence="1">
    <location>
        <begin position="142"/>
        <end position="151"/>
    </location>
</feature>
<proteinExistence type="predicted"/>
<feature type="compositionally biased region" description="Basic and acidic residues" evidence="1">
    <location>
        <begin position="198"/>
        <end position="211"/>
    </location>
</feature>
<sequence length="467" mass="51213">MTADTGASTTADTGAAMTADTGAAMTADNVGPIPSALLTIPARPPMRQGAQVFNSVTEQWVEHYDEQSPENDFVSSTPANDHIEVSTVEGNVFSPLPDTMSSPKPLDHTNVQAPSTRVQASRSVKRGLPLDDGMSSDLGEDEYGKDARGRTILESTEDGDTDDLADEVVSDTDVVVPPIVSARRKRAASSNRKTKGGGKSEKARGKEKAVDTDADVEDNGTGEATSGGSNDVMLGEWMGKLQSFKDQLELNADGLSKGQEWKKGPLSKDGQQLVFELLELFDGTLNTLSRVVEKPPEVLLGYMGFTANGYRNINSFNIHQHKYKHDPETAKKQDETAAAWKKRCKKEYNKIEAKLDEEGYTAKEKRDYWFKVAQEQPMGTNDEQIWSGANTKKQLLRMTEGLSKQSAAYGRLLRVHVMGVVCYVGSALSGGNQFFQTWGNTPETQEFIELNGVYMKDFSMYMRTVFS</sequence>
<dbReference type="EMBL" id="JAEVFJ010000074">
    <property type="protein sequence ID" value="KAH8073386.1"/>
    <property type="molecule type" value="Genomic_DNA"/>
</dbReference>
<comment type="caution">
    <text evidence="2">The sequence shown here is derived from an EMBL/GenBank/DDBJ whole genome shotgun (WGS) entry which is preliminary data.</text>
</comment>
<name>A0A8K0UDX7_9AGAR</name>
<keyword evidence="3" id="KW-1185">Reference proteome</keyword>
<evidence type="ECO:0000313" key="3">
    <source>
        <dbReference type="Proteomes" id="UP000813824"/>
    </source>
</evidence>
<evidence type="ECO:0000256" key="1">
    <source>
        <dbReference type="SAM" id="MobiDB-lite"/>
    </source>
</evidence>
<accession>A0A8K0UDX7</accession>
<protein>
    <submittedName>
        <fullName evidence="2">Uncharacterized protein</fullName>
    </submittedName>
</protein>
<feature type="compositionally biased region" description="Polar residues" evidence="1">
    <location>
        <begin position="109"/>
        <end position="122"/>
    </location>
</feature>
<evidence type="ECO:0000313" key="2">
    <source>
        <dbReference type="EMBL" id="KAH8073386.1"/>
    </source>
</evidence>
<feature type="compositionally biased region" description="Basic residues" evidence="1">
    <location>
        <begin position="182"/>
        <end position="196"/>
    </location>
</feature>
<feature type="compositionally biased region" description="Acidic residues" evidence="1">
    <location>
        <begin position="155"/>
        <end position="170"/>
    </location>
</feature>
<dbReference type="AlphaFoldDB" id="A0A8K0UDX7"/>